<organism evidence="5 6">
    <name type="scientific">Rubellicoccus peritrichatus</name>
    <dbReference type="NCBI Taxonomy" id="3080537"/>
    <lineage>
        <taxon>Bacteria</taxon>
        <taxon>Pseudomonadati</taxon>
        <taxon>Verrucomicrobiota</taxon>
        <taxon>Opitutia</taxon>
        <taxon>Puniceicoccales</taxon>
        <taxon>Cerasicoccaceae</taxon>
        <taxon>Rubellicoccus</taxon>
    </lineage>
</organism>
<dbReference type="EMBL" id="CP136920">
    <property type="protein sequence ID" value="WOO41353.1"/>
    <property type="molecule type" value="Genomic_DNA"/>
</dbReference>
<dbReference type="SUPFAM" id="SSF51445">
    <property type="entry name" value="(Trans)glycosidases"/>
    <property type="match status" value="1"/>
</dbReference>
<proteinExistence type="inferred from homology"/>
<dbReference type="Gene3D" id="3.20.110.20">
    <property type="match status" value="1"/>
</dbReference>
<feature type="region of interest" description="Disordered" evidence="3">
    <location>
        <begin position="1557"/>
        <end position="1649"/>
    </location>
</feature>
<keyword evidence="2" id="KW-0119">Carbohydrate metabolism</keyword>
<dbReference type="InterPro" id="IPR017853">
    <property type="entry name" value="GH"/>
</dbReference>
<evidence type="ECO:0000256" key="1">
    <source>
        <dbReference type="ARBA" id="ARBA00006821"/>
    </source>
</evidence>
<evidence type="ECO:0000259" key="4">
    <source>
        <dbReference type="SMART" id="SM00642"/>
    </source>
</evidence>
<dbReference type="Proteomes" id="UP001304300">
    <property type="component" value="Chromosome"/>
</dbReference>
<dbReference type="InterPro" id="IPR006047">
    <property type="entry name" value="GH13_cat_dom"/>
</dbReference>
<dbReference type="SUPFAM" id="SSF88713">
    <property type="entry name" value="Glycoside hydrolase/deacetylase"/>
    <property type="match status" value="1"/>
</dbReference>
<feature type="compositionally biased region" description="Polar residues" evidence="3">
    <location>
        <begin position="2829"/>
        <end position="2848"/>
    </location>
</feature>
<dbReference type="GO" id="GO:0016787">
    <property type="term" value="F:hydrolase activity"/>
    <property type="evidence" value="ECO:0007669"/>
    <property type="project" value="UniProtKB-KW"/>
</dbReference>
<dbReference type="GO" id="GO:0005975">
    <property type="term" value="P:carbohydrate metabolic process"/>
    <property type="evidence" value="ECO:0007669"/>
    <property type="project" value="InterPro"/>
</dbReference>
<evidence type="ECO:0000256" key="3">
    <source>
        <dbReference type="SAM" id="MobiDB-lite"/>
    </source>
</evidence>
<dbReference type="Gene3D" id="3.20.20.80">
    <property type="entry name" value="Glycosidases"/>
    <property type="match status" value="2"/>
</dbReference>
<dbReference type="InterPro" id="IPR004300">
    <property type="entry name" value="Glyco_hydro_57_N"/>
</dbReference>
<evidence type="ECO:0000313" key="6">
    <source>
        <dbReference type="Proteomes" id="UP001304300"/>
    </source>
</evidence>
<dbReference type="InterPro" id="IPR011330">
    <property type="entry name" value="Glyco_hydro/deAcase_b/a-brl"/>
</dbReference>
<dbReference type="RefSeq" id="WP_317833822.1">
    <property type="nucleotide sequence ID" value="NZ_CP136920.1"/>
</dbReference>
<comment type="similarity">
    <text evidence="1">Belongs to the glycosyl hydrolase 57 family.</text>
</comment>
<gene>
    <name evidence="5" type="ORF">RZN69_22265</name>
</gene>
<dbReference type="SMART" id="SM00642">
    <property type="entry name" value="Aamy"/>
    <property type="match status" value="1"/>
</dbReference>
<feature type="region of interest" description="Disordered" evidence="3">
    <location>
        <begin position="223"/>
        <end position="264"/>
    </location>
</feature>
<feature type="region of interest" description="Disordered" evidence="3">
    <location>
        <begin position="1440"/>
        <end position="1462"/>
    </location>
</feature>
<accession>A0AAQ3LD33</accession>
<feature type="region of interest" description="Disordered" evidence="3">
    <location>
        <begin position="2829"/>
        <end position="2853"/>
    </location>
</feature>
<reference evidence="5 6" key="1">
    <citation type="submission" date="2023-10" db="EMBL/GenBank/DDBJ databases">
        <title>Rubellicoccus peritrichatus gen. nov., sp. nov., isolated from an algae of coral reef tank.</title>
        <authorList>
            <person name="Luo J."/>
        </authorList>
    </citation>
    <scope>NUCLEOTIDE SEQUENCE [LARGE SCALE GENOMIC DNA]</scope>
    <source>
        <strain evidence="5 6">CR14</strain>
    </source>
</reference>
<dbReference type="PANTHER" id="PTHR10357">
    <property type="entry name" value="ALPHA-AMYLASE FAMILY MEMBER"/>
    <property type="match status" value="1"/>
</dbReference>
<evidence type="ECO:0000313" key="5">
    <source>
        <dbReference type="EMBL" id="WOO41353.1"/>
    </source>
</evidence>
<dbReference type="Pfam" id="PF00128">
    <property type="entry name" value="Alpha-amylase"/>
    <property type="match status" value="1"/>
</dbReference>
<keyword evidence="6" id="KW-1185">Reference proteome</keyword>
<sequence length="2863" mass="311698">MPARAEFMVQYFNTNYAELTDKIPELAEAGYGSIWLPPPTKGSGGLSVGYDLWDRFDLGSKNNRGSVRTRYGTEEELLRLIATAHRFGIRIYFDNIMNHNAFDIPGFNENTPLDVYEGFVPEDFHLRLTDEGFYRKWDNTRDWNSTWQVQNLGLADLIDIAHENPNTNFGPSEGDDHPKFSFVRQPDSPEYYLDTDLPISVTNPSTGIAFNVFTFANKEPFTDTGWGPSNTGAGDGKFSWDDTNANGQHDAGEASESFDDLGLFPDNPDRTEGAGDGIYNMGNPVVEDVNSLLIRAARWQLDRTNADGYRLDAVKHVPSYFFGQQNGGDKDASSAGYLGQSQEQFNITRGFSDWNNHRDSVFNTEQGRDDAMMFGEHLGQPPGFGEYVDAGMRLVDNDLRSKLNGTLGSPFAGLQGLDQPGSGGFAPSVAVMHAQSHDNDFAARRELQHAMYATRAGIGLIYTDGNYQAETLGDSGGAFPRHANTNFLGQFADGRVPNLTYIHEHFARGSQKGVWADADFIAYERLDYSQGAGNDGEAVSLLFMMNDNFASGQARSFGTSFPATGGGADAYLYQYARGGPSQVGFYTYASNLNSVVVPPGGYFIFSWKNPDPAPLWPGNGLQIYQNDQAVSTVSIPRRDGPDGDPGYNPLGLPDDDPTDYTYHIDIPRVTDGDDLRFVARFDGSAENVLFKLGGADLNSQMGIGATTGELRDNPPAVSLDTFLGFEQGGFIHRQYAEKFAAVDTLRNKFGSQGAGTYSTTIGSGSFNYSVSSDHDDNDFDNKSGTVASFLYHEPDTAVGGSPPGGATQQYVENADTISIWAKSNSVGAGFNMVVYYTTDGTFPEGAGGEGTGSTQTTNLSFSHNDDGGTTDWWGVADIPKPTAGATLTYKIGVYKDSDGVNPIGSVFPSGSSEVDTKLSMMTVFEIDDFNAETIEWYPHNDYGKKQTGLTEGMHMIQARAFLQRGSFSPIYNTIKQTFYYDAQRPQAEIAFPQPSDVLGGSQYGAVIRTDRTVREVWYHIADGDASNDDVNTRVLVGNGAGFEPFTDANANETWDNGEAFEDLNENGIWDGNLAVNWVQATEVTPNLFVDSDQPREFRFDYINIPASGNATIYVIIREFSSAGFADFSLDPADAITGHYTLLTSTHTVDGPDRRMFVRFPERDMDPVDDNYVMKVYFTKEMADGFTQEELESQFTVRIGSTEDSDAGIVQDTSNATINYNVTSDFHEFAWTLPNLFNGDPEFLHDITILHNVEGLPELITSRIVKALPSSKPTVIFISPPIQTEQGRTFEIVFPDVPLPADIADRVYNVQVRTDNRVNEVDVSLDFGPSAATTFTPIRTNPDGESFTDENDNDAYDEGEPFVDLNGNESYDAVLAPAYYAEEGNQRFWDFTWTFPLGVKVPGVYGLRAEAHIDNDGTPDNFTTRTVPVIYRELVDNGIDDDSDDDGLLDANETTDTPLPEGNVESWTNGEVHIATVAYGFSLPTQPDSDGDLLPDGLEVGWRTAISADTDTTTDTNGDGFPNFLPDLDPPFFNTLDNEGSVLDIDSASRGGDRTRLVFGSYTDPTNPDTDGDGLDDGIEDRNRNGWVDGDGASLDPANGPTLARDWPDGIMNPGETWTETDPNNADSDGDGLSDGNGEDKDADSYVTGDTNQDRIWQVGEAWTETDPLNPDTDGDGLPDGWEAGNGLDPLDDGTNSLRTADNGSGVPRNGINADPDNDTFDNGTELANGTHPLVPDTGAPPPADRIFIGPFPDADQITVGGVTNDRAFTDWKIDDLLVLDENEGDGTNNQGGDTYLAFDGFDTSRDIVAFYFRDGGDPTQSGDGTLNFRLDFFDLMPFAEQANLDIYVVIDTGNTSVGEYALPDEIDTGTEMRWEAIVAVYSGNVGAVLVDTNVGSNTTAIGQDLSGFGVERRDQTAANGFGQAYFSSDFDAVEFSISRQALIDAGWNGLNPDSLNFQVFTTRDGTQNSPVGAGDIGGRSDIRDTIFDDFLAENHFRAQPEIAGSNSVLRGWFSRGGSNDRGKRTKVAAVIHGNQSIKPGNEIQELINDGEGAGYHRPLDVHSAYNETSAGGDVLAPLSLHTTATLASAIQWAKVDPAANKPWRDGPEFNNSIGTLATDGVIDLVGSTYSDHVLPYFPDSYHSDNISRASALLGGIYGANPSTDILWPAERVLDGSTLEQIVRVGFDATYVDQFRHLWKWFGRSSALSDDGYRINQINGLNIFAINNRADLFSIGDGDQKGPSHAFRKLLGRKARSGTQDQVVTWFANWESFGESASADAYDSNIAWLASRPWIQLVTHQQILDGEIDLSQPSDGAGDIWGVVDRGTGLTLEKTAQLFVDHATAENYDNWFFGKAGSPAFQGLESTTLEIRPGVSLGDNYGQIGQSGLINDTWNALQGVSLTNTSLQDIAYGTLHAAVFQTAFHNSSNNDLSQFSTGDFINPVTGSEDLAAFARDSQSQARFAAVYARVDTWANAAASDTYFDTAVATSEDIDLDGEVEYLIFNDRLFVLFERIGGRMTGAWLRDIDTGEIFQVVGNFLSFSGSDTEEEDSVYRTSGFKDWFVEKADPVEDSSAQINNLYAVFTVAGGETGWSFQDSSTHFTKKITLEPRGNALIATYSLNPAVVDRIFLRFGLSPNLGDLLVNGQDNLTVLEEVTGEINIHNEASGATVRAFINPLTGDVALNGAATDDDLGEFDTLNLRNQAQTQQVELVATSDDFSFELGFETGIALSFDRNADGLPDAWVEAFGLDALGQSSPSDNPDNDSLNNEDEYILGTNPTLPDVFSSTVSEQPATGYSITFPTRRDRVYQVYYSHDLVNWNPASNTIQGTGSSEVWTDDGSTTGGSPLSQPGGRRFYHVRVNLP</sequence>
<keyword evidence="5" id="KW-0378">Hydrolase</keyword>
<dbReference type="Pfam" id="PF03065">
    <property type="entry name" value="Glyco_hydro_57"/>
    <property type="match status" value="1"/>
</dbReference>
<feature type="domain" description="Glycosyl hydrolase family 13 catalytic" evidence="4">
    <location>
        <begin position="6"/>
        <end position="499"/>
    </location>
</feature>
<feature type="compositionally biased region" description="Acidic residues" evidence="3">
    <location>
        <begin position="1569"/>
        <end position="1578"/>
    </location>
</feature>
<evidence type="ECO:0000256" key="2">
    <source>
        <dbReference type="ARBA" id="ARBA00023277"/>
    </source>
</evidence>
<protein>
    <submittedName>
        <fullName evidence="5">Alpha-amylase family glycosyl hydrolase</fullName>
    </submittedName>
</protein>
<name>A0AAQ3LD33_9BACT</name>